<reference evidence="2 3" key="1">
    <citation type="submission" date="2017-09" db="EMBL/GenBank/DDBJ databases">
        <title>Large-scale bioinformatics analysis of Bacillus genomes uncovers conserved roles of natural products in bacterial physiology.</title>
        <authorList>
            <consortium name="Agbiome Team Llc"/>
            <person name="Bleich R.M."/>
            <person name="Grubbs K.J."/>
            <person name="Santa Maria K.C."/>
            <person name="Allen S.E."/>
            <person name="Farag S."/>
            <person name="Shank E.A."/>
            <person name="Bowers A."/>
        </authorList>
    </citation>
    <scope>NUCLEOTIDE SEQUENCE [LARGE SCALE GENOMIC DNA]</scope>
    <source>
        <strain evidence="2 3">AFS037265</strain>
    </source>
</reference>
<dbReference type="InterPro" id="IPR006119">
    <property type="entry name" value="Resolv_N"/>
</dbReference>
<name>A0ABD6SVY9_9BACI</name>
<evidence type="ECO:0000313" key="3">
    <source>
        <dbReference type="Proteomes" id="UP000221918"/>
    </source>
</evidence>
<dbReference type="SUPFAM" id="SSF53041">
    <property type="entry name" value="Resolvase-like"/>
    <property type="match status" value="1"/>
</dbReference>
<comment type="caution">
    <text evidence="2">The sequence shown here is derived from an EMBL/GenBank/DDBJ whole genome shotgun (WGS) entry which is preliminary data.</text>
</comment>
<accession>A0ABD6SVY9</accession>
<dbReference type="AlphaFoldDB" id="A0ABD6SVY9"/>
<evidence type="ECO:0000313" key="2">
    <source>
        <dbReference type="EMBL" id="PHE83199.1"/>
    </source>
</evidence>
<dbReference type="Pfam" id="PF00239">
    <property type="entry name" value="Resolvase"/>
    <property type="match status" value="1"/>
</dbReference>
<dbReference type="EMBL" id="NUTL01000266">
    <property type="protein sequence ID" value="PHE83199.1"/>
    <property type="molecule type" value="Genomic_DNA"/>
</dbReference>
<proteinExistence type="predicted"/>
<organism evidence="2 3">
    <name type="scientific">Bacillus pseudomycoides</name>
    <dbReference type="NCBI Taxonomy" id="64104"/>
    <lineage>
        <taxon>Bacteria</taxon>
        <taxon>Bacillati</taxon>
        <taxon>Bacillota</taxon>
        <taxon>Bacilli</taxon>
        <taxon>Bacillales</taxon>
        <taxon>Bacillaceae</taxon>
        <taxon>Bacillus</taxon>
        <taxon>Bacillus cereus group</taxon>
    </lineage>
</organism>
<dbReference type="InterPro" id="IPR036162">
    <property type="entry name" value="Resolvase-like_N_sf"/>
</dbReference>
<evidence type="ECO:0000259" key="1">
    <source>
        <dbReference type="Pfam" id="PF00239"/>
    </source>
</evidence>
<gene>
    <name evidence="2" type="ORF">COF81_30940</name>
</gene>
<protein>
    <submittedName>
        <fullName evidence="2">Recombinase</fullName>
    </submittedName>
</protein>
<sequence length="154" mass="17882">MLPHAHQLKNLELPQNEKICTFSPGDNKEAILQEWKDITKAIQAHIIVLDMPLLNATQYKDSLGNLITDLVLQILSWLAEEERTKTKTRQREGIELAKKQGKHLGRPRTKISEEFISAYTSWKENEISAIEAMIRCNMTSPTFYRVVKRYEDKE</sequence>
<feature type="domain" description="Resolvase/invertase-type recombinase catalytic" evidence="1">
    <location>
        <begin position="67"/>
        <end position="103"/>
    </location>
</feature>
<dbReference type="Proteomes" id="UP000221918">
    <property type="component" value="Unassembled WGS sequence"/>
</dbReference>
<dbReference type="Gene3D" id="3.40.50.1390">
    <property type="entry name" value="Resolvase, N-terminal catalytic domain"/>
    <property type="match status" value="1"/>
</dbReference>